<dbReference type="SUPFAM" id="SSF159133">
    <property type="entry name" value="EutN/CcmL-like"/>
    <property type="match status" value="1"/>
</dbReference>
<evidence type="ECO:0000256" key="1">
    <source>
        <dbReference type="ARBA" id="ARBA00024322"/>
    </source>
</evidence>
<dbReference type="InterPro" id="IPR004992">
    <property type="entry name" value="EutN_CcmL"/>
</dbReference>
<dbReference type="GO" id="GO:0031469">
    <property type="term" value="C:bacterial microcompartment"/>
    <property type="evidence" value="ECO:0007669"/>
    <property type="project" value="UniProtKB-SubCell"/>
</dbReference>
<sequence length="101" mass="10843">MVLARVRGTVVSTQKPQNMEGLRLLLLEKIDPVSLQGKGDFVVGIDSVGANAGEIVFFVTGSSARMTETTKGKPSDATIIAIVDTIEKDGTFTYRKAVEQE</sequence>
<dbReference type="CDD" id="cd01614">
    <property type="entry name" value="EutN_CcmL"/>
    <property type="match status" value="1"/>
</dbReference>
<dbReference type="PANTHER" id="PTHR36539">
    <property type="entry name" value="ETHANOLAMINE UTILIZATION PROTEIN EUTN"/>
    <property type="match status" value="1"/>
</dbReference>
<dbReference type="Gene3D" id="2.40.50.220">
    <property type="entry name" value="EutN/Ccml"/>
    <property type="match status" value="1"/>
</dbReference>
<name>A0A3P3XPI2_9SPIR</name>
<reference evidence="3" key="1">
    <citation type="submission" date="2017-02" db="EMBL/GenBank/DDBJ databases">
        <authorList>
            <person name="Regsiter A."/>
            <person name="William W."/>
        </authorList>
    </citation>
    <scope>NUCLEOTIDE SEQUENCE</scope>
    <source>
        <strain evidence="3">BdmA 4</strain>
    </source>
</reference>
<evidence type="ECO:0000313" key="3">
    <source>
        <dbReference type="EMBL" id="SLM18202.1"/>
    </source>
</evidence>
<dbReference type="Pfam" id="PF03319">
    <property type="entry name" value="EutN_CcmL"/>
    <property type="match status" value="1"/>
</dbReference>
<accession>A0A3P3XPI2</accession>
<evidence type="ECO:0000256" key="2">
    <source>
        <dbReference type="ARBA" id="ARBA00024446"/>
    </source>
</evidence>
<keyword evidence="2" id="KW-1283">Bacterial microcompartment</keyword>
<dbReference type="EMBL" id="FWDO01000004">
    <property type="protein sequence ID" value="SLM18202.1"/>
    <property type="molecule type" value="Genomic_DNA"/>
</dbReference>
<dbReference type="AlphaFoldDB" id="A0A3P3XPI2"/>
<gene>
    <name evidence="3" type="primary">ccmL</name>
    <name evidence="3" type="ORF">SPIRO4BDMA_40774</name>
</gene>
<comment type="subcellular location">
    <subcellularLocation>
        <location evidence="1">Bacterial microcompartment</location>
    </subcellularLocation>
</comment>
<dbReference type="PROSITE" id="PS51932">
    <property type="entry name" value="BMV"/>
    <property type="match status" value="1"/>
</dbReference>
<dbReference type="InterPro" id="IPR036677">
    <property type="entry name" value="EutN_CcmL_sf"/>
</dbReference>
<protein>
    <submittedName>
        <fullName evidence="3">Carbon dioxide concentrating mechanism protein CcmL</fullName>
    </submittedName>
</protein>
<organism evidence="3">
    <name type="scientific">uncultured spirochete</name>
    <dbReference type="NCBI Taxonomy" id="156406"/>
    <lineage>
        <taxon>Bacteria</taxon>
        <taxon>Pseudomonadati</taxon>
        <taxon>Spirochaetota</taxon>
        <taxon>Spirochaetia</taxon>
        <taxon>Spirochaetales</taxon>
        <taxon>environmental samples</taxon>
    </lineage>
</organism>
<dbReference type="PANTHER" id="PTHR36539:SF1">
    <property type="entry name" value="BACTERIAL MICROCOMPARTMENT SHELL VERTEX PROTEIN EUTN"/>
    <property type="match status" value="1"/>
</dbReference>
<proteinExistence type="predicted"/>